<evidence type="ECO:0000256" key="8">
    <source>
        <dbReference type="SAM" id="MobiDB-lite"/>
    </source>
</evidence>
<dbReference type="OrthoDB" id="2668416at2759"/>
<dbReference type="PANTHER" id="PTHR22930:SF255">
    <property type="entry name" value="ELONGIN B"/>
    <property type="match status" value="1"/>
</dbReference>
<feature type="region of interest" description="Disordered" evidence="8">
    <location>
        <begin position="384"/>
        <end position="406"/>
    </location>
</feature>
<dbReference type="Pfam" id="PF13359">
    <property type="entry name" value="DDE_Tnp_4"/>
    <property type="match status" value="1"/>
</dbReference>
<keyword evidence="7" id="KW-0539">Nucleus</keyword>
<evidence type="ECO:0000256" key="4">
    <source>
        <dbReference type="ARBA" id="ARBA00022722"/>
    </source>
</evidence>
<dbReference type="PANTHER" id="PTHR22930">
    <property type="match status" value="1"/>
</dbReference>
<keyword evidence="10" id="KW-1185">Reference proteome</keyword>
<name>A0A6J2WRL3_CHACN</name>
<keyword evidence="6" id="KW-0378">Hydrolase</keyword>
<evidence type="ECO:0000313" key="11">
    <source>
        <dbReference type="RefSeq" id="XP_030646437.1"/>
    </source>
</evidence>
<evidence type="ECO:0000256" key="5">
    <source>
        <dbReference type="ARBA" id="ARBA00022723"/>
    </source>
</evidence>
<organism evidence="10 11">
    <name type="scientific">Chanos chanos</name>
    <name type="common">Milkfish</name>
    <name type="synonym">Mugil chanos</name>
    <dbReference type="NCBI Taxonomy" id="29144"/>
    <lineage>
        <taxon>Eukaryota</taxon>
        <taxon>Metazoa</taxon>
        <taxon>Chordata</taxon>
        <taxon>Craniata</taxon>
        <taxon>Vertebrata</taxon>
        <taxon>Euteleostomi</taxon>
        <taxon>Actinopterygii</taxon>
        <taxon>Neopterygii</taxon>
        <taxon>Teleostei</taxon>
        <taxon>Ostariophysi</taxon>
        <taxon>Gonorynchiformes</taxon>
        <taxon>Chanidae</taxon>
        <taxon>Chanos</taxon>
    </lineage>
</organism>
<dbReference type="InterPro" id="IPR045249">
    <property type="entry name" value="HARBI1-like"/>
</dbReference>
<keyword evidence="5" id="KW-0479">Metal-binding</keyword>
<reference evidence="11" key="1">
    <citation type="submission" date="2025-08" db="UniProtKB">
        <authorList>
            <consortium name="RefSeq"/>
        </authorList>
    </citation>
    <scope>IDENTIFICATION</scope>
</reference>
<comment type="cofactor">
    <cofactor evidence="1">
        <name>a divalent metal cation</name>
        <dbReference type="ChEBI" id="CHEBI:60240"/>
    </cofactor>
</comment>
<gene>
    <name evidence="11" type="primary">LOC115826691</name>
</gene>
<dbReference type="GO" id="GO:0016787">
    <property type="term" value="F:hydrolase activity"/>
    <property type="evidence" value="ECO:0007669"/>
    <property type="project" value="UniProtKB-KW"/>
</dbReference>
<evidence type="ECO:0000256" key="1">
    <source>
        <dbReference type="ARBA" id="ARBA00001968"/>
    </source>
</evidence>
<evidence type="ECO:0000256" key="6">
    <source>
        <dbReference type="ARBA" id="ARBA00022801"/>
    </source>
</evidence>
<dbReference type="GO" id="GO:0005634">
    <property type="term" value="C:nucleus"/>
    <property type="evidence" value="ECO:0007669"/>
    <property type="project" value="UniProtKB-SubCell"/>
</dbReference>
<sequence>MMQFDWEPLSHSELDQRLDQAVEEIIEADLIEKVQGQCGPVILHVSQPEDPIPTTSEQTQTQVAFLLSGSPAPSTFVVHGSRERETQEQSNDAAEGNTVVQYVTELLQNSNSSYSQSRLAGRARLSLPHTVLLSLTLLSKRLSYRSVSSSFRLEKGNIHRIFFSFCERANALMDQQIRWPMGQEALEHLLPFSSWLGRNEDLEQRGLPRVLGVLGHTRIPIRLPISKQDAESHVLDAKRLKKEVHPDSWLNLELVCDGQGRFIHCRVSRGSEKDRASALLKKLQLCPEMMPPETCIVAMGGYPLTEHILTPFVSGRSTQENLYNRCVETHLGRFEQAVADLKERFQRLRYLDMGNYERAKAVVLTACILHNALLDTGDVVVGKAERETREEEGGAEEREAGRQRRDTVVQLLYSTLETATD</sequence>
<dbReference type="InParanoid" id="A0A6J2WRL3"/>
<comment type="similarity">
    <text evidence="3">Belongs to the HARBI1 family.</text>
</comment>
<dbReference type="InterPro" id="IPR027806">
    <property type="entry name" value="HARBI1_dom"/>
</dbReference>
<comment type="subcellular location">
    <subcellularLocation>
        <location evidence="2">Nucleus</location>
    </subcellularLocation>
</comment>
<feature type="domain" description="DDE Tnp4" evidence="9">
    <location>
        <begin position="249"/>
        <end position="371"/>
    </location>
</feature>
<dbReference type="GO" id="GO:0004518">
    <property type="term" value="F:nuclease activity"/>
    <property type="evidence" value="ECO:0007669"/>
    <property type="project" value="UniProtKB-KW"/>
</dbReference>
<dbReference type="GO" id="GO:0046872">
    <property type="term" value="F:metal ion binding"/>
    <property type="evidence" value="ECO:0007669"/>
    <property type="project" value="UniProtKB-KW"/>
</dbReference>
<evidence type="ECO:0000259" key="9">
    <source>
        <dbReference type="Pfam" id="PF13359"/>
    </source>
</evidence>
<evidence type="ECO:0000256" key="2">
    <source>
        <dbReference type="ARBA" id="ARBA00004123"/>
    </source>
</evidence>
<dbReference type="RefSeq" id="XP_030646437.1">
    <property type="nucleotide sequence ID" value="XM_030790577.1"/>
</dbReference>
<evidence type="ECO:0000256" key="7">
    <source>
        <dbReference type="ARBA" id="ARBA00023242"/>
    </source>
</evidence>
<evidence type="ECO:0000313" key="10">
    <source>
        <dbReference type="Proteomes" id="UP000504632"/>
    </source>
</evidence>
<dbReference type="GeneID" id="115826691"/>
<protein>
    <submittedName>
        <fullName evidence="11">Uncharacterized protein LOC115826691</fullName>
    </submittedName>
</protein>
<evidence type="ECO:0000256" key="3">
    <source>
        <dbReference type="ARBA" id="ARBA00006958"/>
    </source>
</evidence>
<keyword evidence="4" id="KW-0540">Nuclease</keyword>
<dbReference type="Proteomes" id="UP000504632">
    <property type="component" value="Chromosome 13"/>
</dbReference>
<proteinExistence type="inferred from homology"/>
<dbReference type="AlphaFoldDB" id="A0A6J2WRL3"/>
<accession>A0A6J2WRL3</accession>